<dbReference type="RefSeq" id="WP_275683423.1">
    <property type="nucleotide sequence ID" value="NZ_JAJLJH010000004.1"/>
</dbReference>
<dbReference type="GO" id="GO:0016747">
    <property type="term" value="F:acyltransferase activity, transferring groups other than amino-acyl groups"/>
    <property type="evidence" value="ECO:0007669"/>
    <property type="project" value="InterPro"/>
</dbReference>
<comment type="caution">
    <text evidence="2">The sequence shown here is derived from an EMBL/GenBank/DDBJ whole genome shotgun (WGS) entry which is preliminary data.</text>
</comment>
<dbReference type="EMBL" id="JAJLJH010000004">
    <property type="protein sequence ID" value="MCK9687386.1"/>
    <property type="molecule type" value="Genomic_DNA"/>
</dbReference>
<dbReference type="InterPro" id="IPR016181">
    <property type="entry name" value="Acyl_CoA_acyltransferase"/>
</dbReference>
<feature type="domain" description="N-acetyltransferase" evidence="1">
    <location>
        <begin position="7"/>
        <end position="150"/>
    </location>
</feature>
<gene>
    <name evidence="2" type="ORF">LPC04_16905</name>
</gene>
<accession>A0A9X1YK47</accession>
<evidence type="ECO:0000313" key="3">
    <source>
        <dbReference type="Proteomes" id="UP001139353"/>
    </source>
</evidence>
<proteinExistence type="predicted"/>
<dbReference type="InterPro" id="IPR000182">
    <property type="entry name" value="GNAT_dom"/>
</dbReference>
<dbReference type="Pfam" id="PF13673">
    <property type="entry name" value="Acetyltransf_10"/>
    <property type="match status" value="1"/>
</dbReference>
<dbReference type="SUPFAM" id="SSF55729">
    <property type="entry name" value="Acyl-CoA N-acyltransferases (Nat)"/>
    <property type="match status" value="1"/>
</dbReference>
<keyword evidence="3" id="KW-1185">Reference proteome</keyword>
<dbReference type="Proteomes" id="UP001139353">
    <property type="component" value="Unassembled WGS sequence"/>
</dbReference>
<evidence type="ECO:0000313" key="2">
    <source>
        <dbReference type="EMBL" id="MCK9687386.1"/>
    </source>
</evidence>
<organism evidence="2 3">
    <name type="scientific">Scleromatobacter humisilvae</name>
    <dbReference type="NCBI Taxonomy" id="2897159"/>
    <lineage>
        <taxon>Bacteria</taxon>
        <taxon>Pseudomonadati</taxon>
        <taxon>Pseudomonadota</taxon>
        <taxon>Betaproteobacteria</taxon>
        <taxon>Burkholderiales</taxon>
        <taxon>Sphaerotilaceae</taxon>
        <taxon>Scleromatobacter</taxon>
    </lineage>
</organism>
<dbReference type="Gene3D" id="3.40.630.30">
    <property type="match status" value="1"/>
</dbReference>
<reference evidence="2" key="1">
    <citation type="submission" date="2021-11" db="EMBL/GenBank/DDBJ databases">
        <title>BS-T2-15 a new species belonging to the Comamonadaceae family isolated from the soil of a French oak forest.</title>
        <authorList>
            <person name="Mieszkin S."/>
            <person name="Alain K."/>
        </authorList>
    </citation>
    <scope>NUCLEOTIDE SEQUENCE</scope>
    <source>
        <strain evidence="2">BS-T2-15</strain>
    </source>
</reference>
<evidence type="ECO:0000259" key="1">
    <source>
        <dbReference type="PROSITE" id="PS51186"/>
    </source>
</evidence>
<dbReference type="AlphaFoldDB" id="A0A9X1YK47"/>
<dbReference type="PROSITE" id="PS51186">
    <property type="entry name" value="GNAT"/>
    <property type="match status" value="1"/>
</dbReference>
<sequence>MLTWQWTRFAGLSGDDVYDMLALRSTIFVVEQDCVYLDPDGLDRQSWHLLGRDARGALLAYVRVCDPGVKYEPPSIGRVVVNPSQRGTGLGHVLIAEALRRCDDTWPGRPNRIGAQAHLQGFYGRHGYVAVGETYLEDGIVHIDMERPAS</sequence>
<dbReference type="CDD" id="cd04301">
    <property type="entry name" value="NAT_SF"/>
    <property type="match status" value="1"/>
</dbReference>
<protein>
    <submittedName>
        <fullName evidence="2">GNAT family N-acetyltransferase</fullName>
    </submittedName>
</protein>
<name>A0A9X1YK47_9BURK</name>